<proteinExistence type="predicted"/>
<dbReference type="Proteomes" id="UP000735302">
    <property type="component" value="Unassembled WGS sequence"/>
</dbReference>
<dbReference type="AlphaFoldDB" id="A0AAV4B991"/>
<organism evidence="1 2">
    <name type="scientific">Plakobranchus ocellatus</name>
    <dbReference type="NCBI Taxonomy" id="259542"/>
    <lineage>
        <taxon>Eukaryota</taxon>
        <taxon>Metazoa</taxon>
        <taxon>Spiralia</taxon>
        <taxon>Lophotrochozoa</taxon>
        <taxon>Mollusca</taxon>
        <taxon>Gastropoda</taxon>
        <taxon>Heterobranchia</taxon>
        <taxon>Euthyneura</taxon>
        <taxon>Panpulmonata</taxon>
        <taxon>Sacoglossa</taxon>
        <taxon>Placobranchoidea</taxon>
        <taxon>Plakobranchidae</taxon>
        <taxon>Plakobranchus</taxon>
    </lineage>
</organism>
<protein>
    <submittedName>
        <fullName evidence="1">Uncharacterized protein</fullName>
    </submittedName>
</protein>
<evidence type="ECO:0000313" key="2">
    <source>
        <dbReference type="Proteomes" id="UP000735302"/>
    </source>
</evidence>
<comment type="caution">
    <text evidence="1">The sequence shown here is derived from an EMBL/GenBank/DDBJ whole genome shotgun (WGS) entry which is preliminary data.</text>
</comment>
<sequence>MVDLFESVNKDHHDRYSEATVNVPVPLASLEVEVRPFAPTIIEKGGIHQQMDLPPKLGTCLKDSRLRFP</sequence>
<reference evidence="1 2" key="1">
    <citation type="journal article" date="2021" name="Elife">
        <title>Chloroplast acquisition without the gene transfer in kleptoplastic sea slugs, Plakobranchus ocellatus.</title>
        <authorList>
            <person name="Maeda T."/>
            <person name="Takahashi S."/>
            <person name="Yoshida T."/>
            <person name="Shimamura S."/>
            <person name="Takaki Y."/>
            <person name="Nagai Y."/>
            <person name="Toyoda A."/>
            <person name="Suzuki Y."/>
            <person name="Arimoto A."/>
            <person name="Ishii H."/>
            <person name="Satoh N."/>
            <person name="Nishiyama T."/>
            <person name="Hasebe M."/>
            <person name="Maruyama T."/>
            <person name="Minagawa J."/>
            <person name="Obokata J."/>
            <person name="Shigenobu S."/>
        </authorList>
    </citation>
    <scope>NUCLEOTIDE SEQUENCE [LARGE SCALE GENOMIC DNA]</scope>
</reference>
<accession>A0AAV4B991</accession>
<evidence type="ECO:0000313" key="1">
    <source>
        <dbReference type="EMBL" id="GFO15388.1"/>
    </source>
</evidence>
<keyword evidence="2" id="KW-1185">Reference proteome</keyword>
<gene>
    <name evidence="1" type="ORF">PoB_004189300</name>
</gene>
<dbReference type="EMBL" id="BLXT01004610">
    <property type="protein sequence ID" value="GFO15388.1"/>
    <property type="molecule type" value="Genomic_DNA"/>
</dbReference>
<name>A0AAV4B991_9GAST</name>